<dbReference type="EMBL" id="JAVFWL010000003">
    <property type="protein sequence ID" value="KAK6740547.1"/>
    <property type="molecule type" value="Genomic_DNA"/>
</dbReference>
<sequence>MREYWLVIAFSKATSGTLSLLRPTPLAMEEPPQASPLRENQGNISKVVEEFGSTSSRCAFARMRDRRGRKLWTVSDSALAETAENNSNDAFYNEVNALMSKIPSQQVVIVGVDANAKMGLEQQSDALGKW</sequence>
<evidence type="ECO:0000313" key="2">
    <source>
        <dbReference type="Proteomes" id="UP001303046"/>
    </source>
</evidence>
<organism evidence="1 2">
    <name type="scientific">Necator americanus</name>
    <name type="common">Human hookworm</name>
    <dbReference type="NCBI Taxonomy" id="51031"/>
    <lineage>
        <taxon>Eukaryota</taxon>
        <taxon>Metazoa</taxon>
        <taxon>Ecdysozoa</taxon>
        <taxon>Nematoda</taxon>
        <taxon>Chromadorea</taxon>
        <taxon>Rhabditida</taxon>
        <taxon>Rhabditina</taxon>
        <taxon>Rhabditomorpha</taxon>
        <taxon>Strongyloidea</taxon>
        <taxon>Ancylostomatidae</taxon>
        <taxon>Bunostominae</taxon>
        <taxon>Necator</taxon>
    </lineage>
</organism>
<evidence type="ECO:0000313" key="1">
    <source>
        <dbReference type="EMBL" id="KAK6740547.1"/>
    </source>
</evidence>
<reference evidence="1 2" key="1">
    <citation type="submission" date="2023-08" db="EMBL/GenBank/DDBJ databases">
        <title>A Necator americanus chromosomal reference genome.</title>
        <authorList>
            <person name="Ilik V."/>
            <person name="Petrzelkova K.J."/>
            <person name="Pardy F."/>
            <person name="Fuh T."/>
            <person name="Niatou-Singa F.S."/>
            <person name="Gouil Q."/>
            <person name="Baker L."/>
            <person name="Ritchie M.E."/>
            <person name="Jex A.R."/>
            <person name="Gazzola D."/>
            <person name="Li H."/>
            <person name="Toshio Fujiwara R."/>
            <person name="Zhan B."/>
            <person name="Aroian R.V."/>
            <person name="Pafco B."/>
            <person name="Schwarz E.M."/>
        </authorList>
    </citation>
    <scope>NUCLEOTIDE SEQUENCE [LARGE SCALE GENOMIC DNA]</scope>
    <source>
        <strain evidence="1 2">Aroian</strain>
        <tissue evidence="1">Whole animal</tissue>
    </source>
</reference>
<name>A0ABR1CRT9_NECAM</name>
<gene>
    <name evidence="1" type="primary">Necator_chrIII.g9559</name>
    <name evidence="1" type="ORF">RB195_008794</name>
</gene>
<keyword evidence="2" id="KW-1185">Reference proteome</keyword>
<accession>A0ABR1CRT9</accession>
<protein>
    <submittedName>
        <fullName evidence="1">Uncharacterized protein</fullName>
    </submittedName>
</protein>
<comment type="caution">
    <text evidence="1">The sequence shown here is derived from an EMBL/GenBank/DDBJ whole genome shotgun (WGS) entry which is preliminary data.</text>
</comment>
<dbReference type="Proteomes" id="UP001303046">
    <property type="component" value="Unassembled WGS sequence"/>
</dbReference>
<proteinExistence type="predicted"/>